<evidence type="ECO:0000256" key="3">
    <source>
        <dbReference type="ARBA" id="ARBA00012239"/>
    </source>
</evidence>
<feature type="domain" description="Aminotransferase class V" evidence="6">
    <location>
        <begin position="6"/>
        <end position="386"/>
    </location>
</feature>
<evidence type="ECO:0000259" key="6">
    <source>
        <dbReference type="Pfam" id="PF00266"/>
    </source>
</evidence>
<accession>A0ABV4U657</accession>
<evidence type="ECO:0000256" key="1">
    <source>
        <dbReference type="ARBA" id="ARBA00001933"/>
    </source>
</evidence>
<dbReference type="InterPro" id="IPR016454">
    <property type="entry name" value="Cysteine_dSase"/>
</dbReference>
<keyword evidence="7" id="KW-0032">Aminotransferase</keyword>
<dbReference type="PANTHER" id="PTHR43586">
    <property type="entry name" value="CYSTEINE DESULFURASE"/>
    <property type="match status" value="1"/>
</dbReference>
<keyword evidence="8" id="KW-1185">Reference proteome</keyword>
<comment type="catalytic activity">
    <reaction evidence="5">
        <text>(sulfur carrier)-H + L-cysteine = (sulfur carrier)-SH + L-alanine</text>
        <dbReference type="Rhea" id="RHEA:43892"/>
        <dbReference type="Rhea" id="RHEA-COMP:14737"/>
        <dbReference type="Rhea" id="RHEA-COMP:14739"/>
        <dbReference type="ChEBI" id="CHEBI:29917"/>
        <dbReference type="ChEBI" id="CHEBI:35235"/>
        <dbReference type="ChEBI" id="CHEBI:57972"/>
        <dbReference type="ChEBI" id="CHEBI:64428"/>
        <dbReference type="EC" id="2.8.1.7"/>
    </reaction>
</comment>
<sequence length="406" mass="43801">MPRRLYMDNAATSFPKPPGVLAAMTRFATELGASPGRGAYAEAQEAGQLMHQCRERINTLIHGENPDHVVFTLNTTDALNLAIHGITRAARASGRSPHVITTWMDHNSVLRPFNMMARHDGVQQTRVECNPDTGLVDPGDIQKAITPDTCLIAVVHGSNVTGTVQPVAEIGAIARRHDIPFLVDAAQTLGHMPLDVQRDHIDLLAAPGHKGLLGPLGTGMLYIRPGIEKLMHTVREGGTGSVSEDDTQPDFMPDRFEPGSHNAIGILGLSEGVQYILDQGIDNLWQHEQQLVATMVAGLADLPGLTVYGPPDVNDRCGVFSVRVVPGTGYDDPRTLSDVLESEFGILTRSGIHCAPLAHKTFNTHELAGTTRLSFGPYLTVEDVQYACDALTQIAQRAVADEAVTR</sequence>
<dbReference type="InterPro" id="IPR015422">
    <property type="entry name" value="PyrdxlP-dep_Trfase_small"/>
</dbReference>
<dbReference type="InterPro" id="IPR010969">
    <property type="entry name" value="Cys_dSase-rel_unknwn_funct"/>
</dbReference>
<comment type="similarity">
    <text evidence="2">Belongs to the class-V pyridoxal-phosphate-dependent aminotransferase family. Csd subfamily.</text>
</comment>
<dbReference type="InterPro" id="IPR000192">
    <property type="entry name" value="Aminotrans_V_dom"/>
</dbReference>
<dbReference type="Gene3D" id="3.90.1150.10">
    <property type="entry name" value="Aspartate Aminotransferase, domain 1"/>
    <property type="match status" value="1"/>
</dbReference>
<dbReference type="SUPFAM" id="SSF53383">
    <property type="entry name" value="PLP-dependent transferases"/>
    <property type="match status" value="1"/>
</dbReference>
<keyword evidence="4" id="KW-0663">Pyridoxal phosphate</keyword>
<dbReference type="EMBL" id="JBGUBD010000007">
    <property type="protein sequence ID" value="MFA9479085.1"/>
    <property type="molecule type" value="Genomic_DNA"/>
</dbReference>
<reference evidence="7 8" key="1">
    <citation type="submission" date="2024-08" db="EMBL/GenBank/DDBJ databases">
        <title>Whole-genome sequencing of halo(alkali)philic microorganisms from hypersaline lakes.</title>
        <authorList>
            <person name="Sorokin D.Y."/>
            <person name="Merkel A.Y."/>
            <person name="Messina E."/>
            <person name="Yakimov M."/>
        </authorList>
    </citation>
    <scope>NUCLEOTIDE SEQUENCE [LARGE SCALE GENOMIC DNA]</scope>
    <source>
        <strain evidence="7 8">AB-hyl4</strain>
    </source>
</reference>
<dbReference type="NCBIfam" id="TIGR01977">
    <property type="entry name" value="am_tr_V_EF2568"/>
    <property type="match status" value="1"/>
</dbReference>
<evidence type="ECO:0000256" key="2">
    <source>
        <dbReference type="ARBA" id="ARBA00010447"/>
    </source>
</evidence>
<evidence type="ECO:0000256" key="5">
    <source>
        <dbReference type="ARBA" id="ARBA00050776"/>
    </source>
</evidence>
<evidence type="ECO:0000256" key="4">
    <source>
        <dbReference type="ARBA" id="ARBA00022898"/>
    </source>
</evidence>
<dbReference type="GO" id="GO:0008483">
    <property type="term" value="F:transaminase activity"/>
    <property type="evidence" value="ECO:0007669"/>
    <property type="project" value="UniProtKB-KW"/>
</dbReference>
<comment type="caution">
    <text evidence="7">The sequence shown here is derived from an EMBL/GenBank/DDBJ whole genome shotgun (WGS) entry which is preliminary data.</text>
</comment>
<dbReference type="InterPro" id="IPR015424">
    <property type="entry name" value="PyrdxlP-dep_Trfase"/>
</dbReference>
<dbReference type="PANTHER" id="PTHR43586:SF4">
    <property type="entry name" value="ISOPENICILLIN N EPIMERASE"/>
    <property type="match status" value="1"/>
</dbReference>
<evidence type="ECO:0000313" key="8">
    <source>
        <dbReference type="Proteomes" id="UP001575105"/>
    </source>
</evidence>
<evidence type="ECO:0000313" key="7">
    <source>
        <dbReference type="EMBL" id="MFA9479085.1"/>
    </source>
</evidence>
<keyword evidence="7" id="KW-0808">Transferase</keyword>
<dbReference type="Gene3D" id="3.40.640.10">
    <property type="entry name" value="Type I PLP-dependent aspartate aminotransferase-like (Major domain)"/>
    <property type="match status" value="1"/>
</dbReference>
<organism evidence="7 8">
    <name type="scientific">Natronomicrosphaera hydrolytica</name>
    <dbReference type="NCBI Taxonomy" id="3242702"/>
    <lineage>
        <taxon>Bacteria</taxon>
        <taxon>Pseudomonadati</taxon>
        <taxon>Planctomycetota</taxon>
        <taxon>Phycisphaerae</taxon>
        <taxon>Phycisphaerales</taxon>
        <taxon>Phycisphaeraceae</taxon>
        <taxon>Natronomicrosphaera</taxon>
    </lineage>
</organism>
<comment type="cofactor">
    <cofactor evidence="1">
        <name>pyridoxal 5'-phosphate</name>
        <dbReference type="ChEBI" id="CHEBI:597326"/>
    </cofactor>
</comment>
<dbReference type="Pfam" id="PF00266">
    <property type="entry name" value="Aminotran_5"/>
    <property type="match status" value="1"/>
</dbReference>
<dbReference type="RefSeq" id="WP_425346012.1">
    <property type="nucleotide sequence ID" value="NZ_JBGUBD010000007.1"/>
</dbReference>
<proteinExistence type="inferred from homology"/>
<name>A0ABV4U657_9BACT</name>
<protein>
    <recommendedName>
        <fullName evidence="3">cysteine desulfurase</fullName>
        <ecNumber evidence="3">2.8.1.7</ecNumber>
    </recommendedName>
</protein>
<dbReference type="PIRSF" id="PIRSF005572">
    <property type="entry name" value="NifS"/>
    <property type="match status" value="1"/>
</dbReference>
<gene>
    <name evidence="7" type="ORF">ACERK3_12405</name>
</gene>
<dbReference type="Proteomes" id="UP001575105">
    <property type="component" value="Unassembled WGS sequence"/>
</dbReference>
<dbReference type="InterPro" id="IPR015421">
    <property type="entry name" value="PyrdxlP-dep_Trfase_major"/>
</dbReference>
<dbReference type="EC" id="2.8.1.7" evidence="3"/>